<sequence length="157" mass="17834">MLRRPSAKMISQTEEAVSWLAYVEREDERSALAAWCRCAATKGLHFKAWCRKQGSNPKTGRARKNRALMAVYSSLARSDMQNNESKLIEGFLRSPASGQIDTNIADEPDEARGVLTWRSDAAFTSIITDKPADFSWAQKRWERRKQKQAAKRKQEAA</sequence>
<evidence type="ECO:0000313" key="2">
    <source>
        <dbReference type="Proteomes" id="UP000053675"/>
    </source>
</evidence>
<dbReference type="EMBL" id="JMQM01000001">
    <property type="protein sequence ID" value="KFB10503.1"/>
    <property type="molecule type" value="Genomic_DNA"/>
</dbReference>
<comment type="caution">
    <text evidence="1">The sequence shown here is derived from an EMBL/GenBank/DDBJ whole genome shotgun (WGS) entry which is preliminary data.</text>
</comment>
<name>A0A084UC17_9HYPH</name>
<dbReference type="AlphaFoldDB" id="A0A084UC17"/>
<organism evidence="1 2">
    <name type="scientific">Nitratireductor basaltis</name>
    <dbReference type="NCBI Taxonomy" id="472175"/>
    <lineage>
        <taxon>Bacteria</taxon>
        <taxon>Pseudomonadati</taxon>
        <taxon>Pseudomonadota</taxon>
        <taxon>Alphaproteobacteria</taxon>
        <taxon>Hyphomicrobiales</taxon>
        <taxon>Phyllobacteriaceae</taxon>
        <taxon>Nitratireductor</taxon>
    </lineage>
</organism>
<proteinExistence type="predicted"/>
<protein>
    <submittedName>
        <fullName evidence="1">Uncharacterized protein</fullName>
    </submittedName>
</protein>
<accession>A0A084UC17</accession>
<dbReference type="Proteomes" id="UP000053675">
    <property type="component" value="Unassembled WGS sequence"/>
</dbReference>
<dbReference type="STRING" id="472175.EL18_01538"/>
<evidence type="ECO:0000313" key="1">
    <source>
        <dbReference type="EMBL" id="KFB10503.1"/>
    </source>
</evidence>
<gene>
    <name evidence="1" type="ORF">EL18_01538</name>
</gene>
<keyword evidence="2" id="KW-1185">Reference proteome</keyword>
<reference evidence="1 2" key="1">
    <citation type="submission" date="2014-05" db="EMBL/GenBank/DDBJ databases">
        <title>Draft Genome Sequence of Nitratireductor basaltis Strain UMTGB225, A Marine Bacterium Isolated from Green Barrel Tunicate.</title>
        <authorList>
            <person name="Gan H.Y."/>
        </authorList>
    </citation>
    <scope>NUCLEOTIDE SEQUENCE [LARGE SCALE GENOMIC DNA]</scope>
    <source>
        <strain evidence="1 2">UMTGB225</strain>
    </source>
</reference>